<evidence type="ECO:0000313" key="2">
    <source>
        <dbReference type="Proteomes" id="UP000324222"/>
    </source>
</evidence>
<evidence type="ECO:0000313" key="1">
    <source>
        <dbReference type="EMBL" id="MPC94477.1"/>
    </source>
</evidence>
<organism evidence="1 2">
    <name type="scientific">Portunus trituberculatus</name>
    <name type="common">Swimming crab</name>
    <name type="synonym">Neptunus trituberculatus</name>
    <dbReference type="NCBI Taxonomy" id="210409"/>
    <lineage>
        <taxon>Eukaryota</taxon>
        <taxon>Metazoa</taxon>
        <taxon>Ecdysozoa</taxon>
        <taxon>Arthropoda</taxon>
        <taxon>Crustacea</taxon>
        <taxon>Multicrustacea</taxon>
        <taxon>Malacostraca</taxon>
        <taxon>Eumalacostraca</taxon>
        <taxon>Eucarida</taxon>
        <taxon>Decapoda</taxon>
        <taxon>Pleocyemata</taxon>
        <taxon>Brachyura</taxon>
        <taxon>Eubrachyura</taxon>
        <taxon>Portunoidea</taxon>
        <taxon>Portunidae</taxon>
        <taxon>Portuninae</taxon>
        <taxon>Portunus</taxon>
    </lineage>
</organism>
<name>A0A5B7JN05_PORTR</name>
<dbReference type="Proteomes" id="UP000324222">
    <property type="component" value="Unassembled WGS sequence"/>
</dbReference>
<proteinExistence type="predicted"/>
<sequence>MSDFLNELQSVTKWGPRAYVCSPPSLLPCRPEPLTDVHDGRPFPSHYLSRPFSIGFRSPIICFNPHYV</sequence>
<reference evidence="1 2" key="1">
    <citation type="submission" date="2019-05" db="EMBL/GenBank/DDBJ databases">
        <title>Another draft genome of Portunus trituberculatus and its Hox gene families provides insights of decapod evolution.</title>
        <authorList>
            <person name="Jeong J.-H."/>
            <person name="Song I."/>
            <person name="Kim S."/>
            <person name="Choi T."/>
            <person name="Kim D."/>
            <person name="Ryu S."/>
            <person name="Kim W."/>
        </authorList>
    </citation>
    <scope>NUCLEOTIDE SEQUENCE [LARGE SCALE GENOMIC DNA]</scope>
    <source>
        <tissue evidence="1">Muscle</tissue>
    </source>
</reference>
<keyword evidence="2" id="KW-1185">Reference proteome</keyword>
<dbReference type="EMBL" id="VSRR010098705">
    <property type="protein sequence ID" value="MPC94477.1"/>
    <property type="molecule type" value="Genomic_DNA"/>
</dbReference>
<protein>
    <submittedName>
        <fullName evidence="1">Uncharacterized protein</fullName>
    </submittedName>
</protein>
<gene>
    <name evidence="1" type="ORF">E2C01_089648</name>
</gene>
<accession>A0A5B7JN05</accession>
<comment type="caution">
    <text evidence="1">The sequence shown here is derived from an EMBL/GenBank/DDBJ whole genome shotgun (WGS) entry which is preliminary data.</text>
</comment>
<dbReference type="AlphaFoldDB" id="A0A5B7JN05"/>